<dbReference type="AlphaFoldDB" id="X1AVJ2"/>
<proteinExistence type="predicted"/>
<comment type="caution">
    <text evidence="1">The sequence shown here is derived from an EMBL/GenBank/DDBJ whole genome shotgun (WGS) entry which is preliminary data.</text>
</comment>
<accession>X1AVJ2</accession>
<dbReference type="EMBL" id="BART01012900">
    <property type="protein sequence ID" value="GAG86740.1"/>
    <property type="molecule type" value="Genomic_DNA"/>
</dbReference>
<name>X1AVJ2_9ZZZZ</name>
<reference evidence="1" key="1">
    <citation type="journal article" date="2014" name="Front. Microbiol.">
        <title>High frequency of phylogenetically diverse reductive dehalogenase-homologous genes in deep subseafloor sedimentary metagenomes.</title>
        <authorList>
            <person name="Kawai M."/>
            <person name="Futagami T."/>
            <person name="Toyoda A."/>
            <person name="Takaki Y."/>
            <person name="Nishi S."/>
            <person name="Hori S."/>
            <person name="Arai W."/>
            <person name="Tsubouchi T."/>
            <person name="Morono Y."/>
            <person name="Uchiyama I."/>
            <person name="Ito T."/>
            <person name="Fujiyama A."/>
            <person name="Inagaki F."/>
            <person name="Takami H."/>
        </authorList>
    </citation>
    <scope>NUCLEOTIDE SEQUENCE</scope>
    <source>
        <strain evidence="1">Expedition CK06-06</strain>
    </source>
</reference>
<evidence type="ECO:0000313" key="1">
    <source>
        <dbReference type="EMBL" id="GAG86740.1"/>
    </source>
</evidence>
<gene>
    <name evidence="1" type="ORF">S01H4_26668</name>
</gene>
<organism evidence="1">
    <name type="scientific">marine sediment metagenome</name>
    <dbReference type="NCBI Taxonomy" id="412755"/>
    <lineage>
        <taxon>unclassified sequences</taxon>
        <taxon>metagenomes</taxon>
        <taxon>ecological metagenomes</taxon>
    </lineage>
</organism>
<sequence length="63" mass="7636">MNKEIKKIKYPISKIKDIRGIIYKDEIYLNAKDVCLMMKKESDKYQSISLIHFIRMFILNLIR</sequence>
<protein>
    <submittedName>
        <fullName evidence="1">Uncharacterized protein</fullName>
    </submittedName>
</protein>